<dbReference type="InterPro" id="IPR001208">
    <property type="entry name" value="MCM_dom"/>
</dbReference>
<evidence type="ECO:0000256" key="2">
    <source>
        <dbReference type="ARBA" id="ARBA00022741"/>
    </source>
</evidence>
<dbReference type="GO" id="GO:0008233">
    <property type="term" value="F:peptidase activity"/>
    <property type="evidence" value="ECO:0007669"/>
    <property type="project" value="UniProtKB-KW"/>
</dbReference>
<evidence type="ECO:0000256" key="3">
    <source>
        <dbReference type="ARBA" id="ARBA00022840"/>
    </source>
</evidence>
<dbReference type="InterPro" id="IPR045006">
    <property type="entry name" value="CHLI-like"/>
</dbReference>
<dbReference type="SUPFAM" id="SSF54211">
    <property type="entry name" value="Ribosomal protein S5 domain 2-like"/>
    <property type="match status" value="1"/>
</dbReference>
<evidence type="ECO:0000313" key="6">
    <source>
        <dbReference type="Proteomes" id="UP000189177"/>
    </source>
</evidence>
<dbReference type="InterPro" id="IPR014721">
    <property type="entry name" value="Ribsml_uS5_D2-typ_fold_subgr"/>
</dbReference>
<dbReference type="PANTHER" id="PTHR32039:SF7">
    <property type="entry name" value="COMPETENCE PROTEIN COMM"/>
    <property type="match status" value="1"/>
</dbReference>
<dbReference type="SMART" id="SM00382">
    <property type="entry name" value="AAA"/>
    <property type="match status" value="1"/>
</dbReference>
<dbReference type="RefSeq" id="WP_018947092.1">
    <property type="nucleotide sequence ID" value="NZ_MUZR01000004.1"/>
</dbReference>
<organism evidence="5 6">
    <name type="scientific">Thioalkalivibrio halophilus</name>
    <dbReference type="NCBI Taxonomy" id="252474"/>
    <lineage>
        <taxon>Bacteria</taxon>
        <taxon>Pseudomonadati</taxon>
        <taxon>Pseudomonadota</taxon>
        <taxon>Gammaproteobacteria</taxon>
        <taxon>Chromatiales</taxon>
        <taxon>Ectothiorhodospiraceae</taxon>
        <taxon>Thioalkalivibrio</taxon>
    </lineage>
</organism>
<dbReference type="NCBIfam" id="NF007365">
    <property type="entry name" value="PRK09862.1"/>
    <property type="match status" value="1"/>
</dbReference>
<keyword evidence="3" id="KW-0067">ATP-binding</keyword>
<feature type="domain" description="AAA+ ATPase" evidence="4">
    <location>
        <begin position="208"/>
        <end position="390"/>
    </location>
</feature>
<dbReference type="GO" id="GO:0005524">
    <property type="term" value="F:ATP binding"/>
    <property type="evidence" value="ECO:0007669"/>
    <property type="project" value="UniProtKB-KW"/>
</dbReference>
<dbReference type="AlphaFoldDB" id="A0A1V3A1J4"/>
<keyword evidence="5" id="KW-0378">Hydrolase</keyword>
<keyword evidence="6" id="KW-1185">Reference proteome</keyword>
<dbReference type="GO" id="GO:0003677">
    <property type="term" value="F:DNA binding"/>
    <property type="evidence" value="ECO:0007669"/>
    <property type="project" value="InterPro"/>
</dbReference>
<dbReference type="Gene3D" id="3.40.50.300">
    <property type="entry name" value="P-loop containing nucleotide triphosphate hydrolases"/>
    <property type="match status" value="1"/>
</dbReference>
<dbReference type="Proteomes" id="UP000189177">
    <property type="component" value="Unassembled WGS sequence"/>
</dbReference>
<dbReference type="InterPro" id="IPR003593">
    <property type="entry name" value="AAA+_ATPase"/>
</dbReference>
<dbReference type="InterPro" id="IPR027417">
    <property type="entry name" value="P-loop_NTPase"/>
</dbReference>
<comment type="caution">
    <text evidence="5">The sequence shown here is derived from an EMBL/GenBank/DDBJ whole genome shotgun (WGS) entry which is preliminary data.</text>
</comment>
<evidence type="ECO:0000313" key="5">
    <source>
        <dbReference type="EMBL" id="OOC11268.1"/>
    </source>
</evidence>
<dbReference type="PANTHER" id="PTHR32039">
    <property type="entry name" value="MAGNESIUM-CHELATASE SUBUNIT CHLI"/>
    <property type="match status" value="1"/>
</dbReference>
<name>A0A1V3A1J4_9GAMM</name>
<dbReference type="Pfam" id="PF13541">
    <property type="entry name" value="ChlI"/>
    <property type="match status" value="1"/>
</dbReference>
<dbReference type="SUPFAM" id="SSF52540">
    <property type="entry name" value="P-loop containing nucleoside triphosphate hydrolases"/>
    <property type="match status" value="1"/>
</dbReference>
<dbReference type="GO" id="GO:0006508">
    <property type="term" value="P:proteolysis"/>
    <property type="evidence" value="ECO:0007669"/>
    <property type="project" value="UniProtKB-KW"/>
</dbReference>
<dbReference type="STRING" id="252474.B1A74_01225"/>
<proteinExistence type="inferred from homology"/>
<dbReference type="InterPro" id="IPR020568">
    <property type="entry name" value="Ribosomal_Su5_D2-typ_SF"/>
</dbReference>
<dbReference type="PRINTS" id="PR01657">
    <property type="entry name" value="MCMFAMILY"/>
</dbReference>
<dbReference type="OrthoDB" id="9813147at2"/>
<evidence type="ECO:0000256" key="1">
    <source>
        <dbReference type="ARBA" id="ARBA00006354"/>
    </source>
</evidence>
<dbReference type="InterPro" id="IPR025158">
    <property type="entry name" value="Mg_chelat-rel_C"/>
</dbReference>
<dbReference type="InterPro" id="IPR000523">
    <property type="entry name" value="Mg_chelatse_chII-like_cat_dom"/>
</dbReference>
<accession>A0A1V3A1J4</accession>
<dbReference type="NCBIfam" id="TIGR00368">
    <property type="entry name" value="YifB family Mg chelatase-like AAA ATPase"/>
    <property type="match status" value="1"/>
</dbReference>
<dbReference type="EMBL" id="MUZR01000004">
    <property type="protein sequence ID" value="OOC11268.1"/>
    <property type="molecule type" value="Genomic_DNA"/>
</dbReference>
<dbReference type="InterPro" id="IPR004482">
    <property type="entry name" value="Mg_chelat-rel"/>
</dbReference>
<comment type="similarity">
    <text evidence="1">Belongs to the Mg-chelatase subunits D/I family. ComM subfamily.</text>
</comment>
<dbReference type="Gene3D" id="3.30.230.10">
    <property type="match status" value="1"/>
</dbReference>
<keyword evidence="2" id="KW-0547">Nucleotide-binding</keyword>
<keyword evidence="5" id="KW-0645">Protease</keyword>
<gene>
    <name evidence="5" type="ORF">B1A74_01225</name>
</gene>
<protein>
    <submittedName>
        <fullName evidence="5">ATP-dependent protease</fullName>
    </submittedName>
</protein>
<reference evidence="5 6" key="1">
    <citation type="submission" date="2017-02" db="EMBL/GenBank/DDBJ databases">
        <title>Genomic diversity within the haloalkaliphilic genus Thioalkalivibrio.</title>
        <authorList>
            <person name="Ahn A.-C."/>
            <person name="Meier-Kolthoff J."/>
            <person name="Overmars L."/>
            <person name="Richter M."/>
            <person name="Woyke T."/>
            <person name="Sorokin D.Y."/>
            <person name="Muyzer G."/>
        </authorList>
    </citation>
    <scope>NUCLEOTIDE SEQUENCE [LARGE SCALE GENOMIC DNA]</scope>
    <source>
        <strain evidence="5 6">HL17</strain>
    </source>
</reference>
<dbReference type="Pfam" id="PF13335">
    <property type="entry name" value="Mg_chelatase_C"/>
    <property type="match status" value="1"/>
</dbReference>
<dbReference type="Pfam" id="PF01078">
    <property type="entry name" value="Mg_chelatase"/>
    <property type="match status" value="1"/>
</dbReference>
<sequence length="503" mass="53836">MPIAIVTARATDGIRAPAVTIETHLANGLPAFQIVGLPEAAVRESRDRVRAAIQTAGFEFPRRRITVNLAPADLPKEGGRFDLGIALGILAASEQVPQSALDTREFLGELSLDGHIRPVGGALPAGLAAGEAGHQLVLNPDDGREAALTGRADIVTARHLGEVCAALNGGPALPAAEPPAACPPAYPDLADVRGQHRARRALEIAAAGGHHLLMVGPPGSGKSMLAARMPGLLPPMDDAEALETAAIHSLRGTRHLHEDWRSRPFRQPHHTASGVALVGGGGTPRPGEISLAHNGVLFLDELTEFDRRVLDVLREPLETGVIHISRAAHQAEFPAHFQLVGAMNPCPQGFDCDLGNACQCTPEQRGRHRKRLSAPLLDRIDLAIDVPRIPPAELGRDTPDPDAEDSTTVARRVAAARRLQLERQGCLNRMLEGRALQQHASLPEEERALLDAAAERFRLSARAYHRILRVARSLADLAGAPTIGRAQLTEALSFRALDHWRVE</sequence>
<evidence type="ECO:0000259" key="4">
    <source>
        <dbReference type="SMART" id="SM00382"/>
    </source>
</evidence>